<dbReference type="InterPro" id="IPR042178">
    <property type="entry name" value="Serpin_sf_1"/>
</dbReference>
<dbReference type="PANTHER" id="PTHR11461">
    <property type="entry name" value="SERINE PROTEASE INHIBITOR, SERPIN"/>
    <property type="match status" value="1"/>
</dbReference>
<name>A0A7L3WXC8_9GRUI</name>
<dbReference type="OrthoDB" id="671595at2759"/>
<dbReference type="AlphaFoldDB" id="A0A7L3WXC8"/>
<organism evidence="3 4">
    <name type="scientific">Atlantisia rogersi</name>
    <name type="common">Inaccessible Island rail</name>
    <dbReference type="NCBI Taxonomy" id="2478892"/>
    <lineage>
        <taxon>Eukaryota</taxon>
        <taxon>Metazoa</taxon>
        <taxon>Chordata</taxon>
        <taxon>Craniata</taxon>
        <taxon>Vertebrata</taxon>
        <taxon>Euteleostomi</taxon>
        <taxon>Archelosauria</taxon>
        <taxon>Archosauria</taxon>
        <taxon>Dinosauria</taxon>
        <taxon>Saurischia</taxon>
        <taxon>Theropoda</taxon>
        <taxon>Coelurosauria</taxon>
        <taxon>Aves</taxon>
        <taxon>Neognathae</taxon>
        <taxon>Neoaves</taxon>
        <taxon>Gruiformes</taxon>
        <taxon>Rallidae</taxon>
        <taxon>Atlantisia</taxon>
    </lineage>
</organism>
<comment type="similarity">
    <text evidence="1">Belongs to the serpin family. Ov-serpin subfamily.</text>
</comment>
<gene>
    <name evidence="3" type="primary">Serpinb14c</name>
    <name evidence="3" type="ORF">ATLROG_R14873</name>
</gene>
<feature type="domain" description="Serpin" evidence="2">
    <location>
        <begin position="1"/>
        <end position="75"/>
    </location>
</feature>
<dbReference type="InterPro" id="IPR000215">
    <property type="entry name" value="Serpin_fam"/>
</dbReference>
<feature type="non-terminal residue" evidence="3">
    <location>
        <position position="1"/>
    </location>
</feature>
<sequence length="75" mass="8167">LFSPSANLSGISSAQSLKISEAFHEAYMEVNEKGTEMAGSAGVVGSIRYSSEFEEFKADHPFLFLIKHDPTNSIL</sequence>
<dbReference type="InterPro" id="IPR023796">
    <property type="entry name" value="Serpin_dom"/>
</dbReference>
<dbReference type="Proteomes" id="UP000518911">
    <property type="component" value="Unassembled WGS sequence"/>
</dbReference>
<reference evidence="3 4" key="1">
    <citation type="submission" date="2019-09" db="EMBL/GenBank/DDBJ databases">
        <title>Bird 10,000 Genomes (B10K) Project - Family phase.</title>
        <authorList>
            <person name="Zhang G."/>
        </authorList>
    </citation>
    <scope>NUCLEOTIDE SEQUENCE [LARGE SCALE GENOMIC DNA]</scope>
    <source>
        <strain evidence="3">OUT-0055</strain>
        <tissue evidence="3">Blood</tissue>
    </source>
</reference>
<dbReference type="InterPro" id="IPR036186">
    <property type="entry name" value="Serpin_sf"/>
</dbReference>
<dbReference type="Gene3D" id="3.30.497.10">
    <property type="entry name" value="Antithrombin, subunit I, domain 2"/>
    <property type="match status" value="1"/>
</dbReference>
<protein>
    <submittedName>
        <fullName evidence="3">OVALX protein</fullName>
    </submittedName>
</protein>
<feature type="non-terminal residue" evidence="3">
    <location>
        <position position="75"/>
    </location>
</feature>
<proteinExistence type="inferred from homology"/>
<dbReference type="SUPFAM" id="SSF56574">
    <property type="entry name" value="Serpins"/>
    <property type="match status" value="1"/>
</dbReference>
<dbReference type="InterPro" id="IPR023795">
    <property type="entry name" value="Serpin_CS"/>
</dbReference>
<accession>A0A7L3WXC8</accession>
<evidence type="ECO:0000256" key="1">
    <source>
        <dbReference type="ARBA" id="ARBA00006426"/>
    </source>
</evidence>
<evidence type="ECO:0000313" key="4">
    <source>
        <dbReference type="Proteomes" id="UP000518911"/>
    </source>
</evidence>
<comment type="caution">
    <text evidence="3">The sequence shown here is derived from an EMBL/GenBank/DDBJ whole genome shotgun (WGS) entry which is preliminary data.</text>
</comment>
<dbReference type="PANTHER" id="PTHR11461:SF186">
    <property type="entry name" value="SERPIN B4"/>
    <property type="match status" value="1"/>
</dbReference>
<keyword evidence="4" id="KW-1185">Reference proteome</keyword>
<dbReference type="GO" id="GO:0004867">
    <property type="term" value="F:serine-type endopeptidase inhibitor activity"/>
    <property type="evidence" value="ECO:0007669"/>
    <property type="project" value="InterPro"/>
</dbReference>
<evidence type="ECO:0000313" key="3">
    <source>
        <dbReference type="EMBL" id="NXV80591.1"/>
    </source>
</evidence>
<dbReference type="EMBL" id="VZUJ01106350">
    <property type="protein sequence ID" value="NXV80591.1"/>
    <property type="molecule type" value="Genomic_DNA"/>
</dbReference>
<dbReference type="PROSITE" id="PS00284">
    <property type="entry name" value="SERPIN"/>
    <property type="match status" value="1"/>
</dbReference>
<dbReference type="Pfam" id="PF00079">
    <property type="entry name" value="Serpin"/>
    <property type="match status" value="1"/>
</dbReference>
<dbReference type="GO" id="GO:0005615">
    <property type="term" value="C:extracellular space"/>
    <property type="evidence" value="ECO:0007669"/>
    <property type="project" value="InterPro"/>
</dbReference>
<evidence type="ECO:0000259" key="2">
    <source>
        <dbReference type="Pfam" id="PF00079"/>
    </source>
</evidence>